<dbReference type="Proteomes" id="UP001281761">
    <property type="component" value="Unassembled WGS sequence"/>
</dbReference>
<accession>A0ABQ9XTT5</accession>
<dbReference type="EMBL" id="JARBJD010000073">
    <property type="protein sequence ID" value="KAK2954893.1"/>
    <property type="molecule type" value="Genomic_DNA"/>
</dbReference>
<evidence type="ECO:0000313" key="2">
    <source>
        <dbReference type="Proteomes" id="UP001281761"/>
    </source>
</evidence>
<reference evidence="1 2" key="1">
    <citation type="journal article" date="2022" name="bioRxiv">
        <title>Genomics of Preaxostyla Flagellates Illuminates Evolutionary Transitions and the Path Towards Mitochondrial Loss.</title>
        <authorList>
            <person name="Novak L.V.F."/>
            <person name="Treitli S.C."/>
            <person name="Pyrih J."/>
            <person name="Halakuc P."/>
            <person name="Pipaliya S.V."/>
            <person name="Vacek V."/>
            <person name="Brzon O."/>
            <person name="Soukal P."/>
            <person name="Eme L."/>
            <person name="Dacks J.B."/>
            <person name="Karnkowska A."/>
            <person name="Elias M."/>
            <person name="Hampl V."/>
        </authorList>
    </citation>
    <scope>NUCLEOTIDE SEQUENCE [LARGE SCALE GENOMIC DNA]</scope>
    <source>
        <strain evidence="1">NAU3</strain>
        <tissue evidence="1">Gut</tissue>
    </source>
</reference>
<keyword evidence="2" id="KW-1185">Reference proteome</keyword>
<protein>
    <submittedName>
        <fullName evidence="1">Uncharacterized protein</fullName>
    </submittedName>
</protein>
<proteinExistence type="predicted"/>
<evidence type="ECO:0000313" key="1">
    <source>
        <dbReference type="EMBL" id="KAK2954893.1"/>
    </source>
</evidence>
<sequence length="82" mass="9696">MRSARRHIHFHQPLNQVGREHKLSCLEESCPSYHLTPRAQLIRLAAGSVQSRTDRYCGEKRVFRDSEGDRFDVRLDFQLRDD</sequence>
<gene>
    <name evidence="1" type="ORF">BLNAU_10223</name>
</gene>
<organism evidence="1 2">
    <name type="scientific">Blattamonas nauphoetae</name>
    <dbReference type="NCBI Taxonomy" id="2049346"/>
    <lineage>
        <taxon>Eukaryota</taxon>
        <taxon>Metamonada</taxon>
        <taxon>Preaxostyla</taxon>
        <taxon>Oxymonadida</taxon>
        <taxon>Blattamonas</taxon>
    </lineage>
</organism>
<comment type="caution">
    <text evidence="1">The sequence shown here is derived from an EMBL/GenBank/DDBJ whole genome shotgun (WGS) entry which is preliminary data.</text>
</comment>
<name>A0ABQ9XTT5_9EUKA</name>